<evidence type="ECO:0000259" key="1">
    <source>
        <dbReference type="Pfam" id="PF20432"/>
    </source>
</evidence>
<sequence>REWGCSENEQRILLGDVSRSTLQNWKKLKPIRLNRDVMERISYILGIYKSVGMLYPTKDRAIARMRLGTTDLPFAGKSVMEFMTQGSMRHLQLTRRYFDVQRGWT</sequence>
<organism evidence="2 3">
    <name type="scientific">Marinobacter nauticus</name>
    <name type="common">Marinobacter hydrocarbonoclasticus</name>
    <name type="synonym">Marinobacter aquaeolei</name>
    <dbReference type="NCBI Taxonomy" id="2743"/>
    <lineage>
        <taxon>Bacteria</taxon>
        <taxon>Pseudomonadati</taxon>
        <taxon>Pseudomonadota</taxon>
        <taxon>Gammaproteobacteria</taxon>
        <taxon>Pseudomonadales</taxon>
        <taxon>Marinobacteraceae</taxon>
        <taxon>Marinobacter</taxon>
    </lineage>
</organism>
<accession>A0A3B8WI16</accession>
<evidence type="ECO:0000313" key="2">
    <source>
        <dbReference type="EMBL" id="HAC29807.1"/>
    </source>
</evidence>
<feature type="domain" description="Antitoxin Xre-like helix-turn-helix" evidence="1">
    <location>
        <begin position="2"/>
        <end position="46"/>
    </location>
</feature>
<dbReference type="EMBL" id="DLYI01000257">
    <property type="protein sequence ID" value="HAC29807.1"/>
    <property type="molecule type" value="Genomic_DNA"/>
</dbReference>
<dbReference type="InterPro" id="IPR046847">
    <property type="entry name" value="Xre-like_HTH"/>
</dbReference>
<dbReference type="AlphaFoldDB" id="A0A3B8WI16"/>
<dbReference type="Proteomes" id="UP000261325">
    <property type="component" value="Unassembled WGS sequence"/>
</dbReference>
<feature type="non-terminal residue" evidence="2">
    <location>
        <position position="1"/>
    </location>
</feature>
<evidence type="ECO:0000313" key="3">
    <source>
        <dbReference type="Proteomes" id="UP000261325"/>
    </source>
</evidence>
<proteinExistence type="predicted"/>
<reference evidence="2 3" key="1">
    <citation type="journal article" date="2018" name="Nat. Biotechnol.">
        <title>A standardized bacterial taxonomy based on genome phylogeny substantially revises the tree of life.</title>
        <authorList>
            <person name="Parks D.H."/>
            <person name="Chuvochina M."/>
            <person name="Waite D.W."/>
            <person name="Rinke C."/>
            <person name="Skarshewski A."/>
            <person name="Chaumeil P.A."/>
            <person name="Hugenholtz P."/>
        </authorList>
    </citation>
    <scope>NUCLEOTIDE SEQUENCE [LARGE SCALE GENOMIC DNA]</scope>
    <source>
        <strain evidence="2">UBA9049</strain>
    </source>
</reference>
<dbReference type="Pfam" id="PF20432">
    <property type="entry name" value="Xre-like-HTH"/>
    <property type="match status" value="1"/>
</dbReference>
<protein>
    <submittedName>
        <fullName evidence="2">DUF2384 domain-containing protein</fullName>
    </submittedName>
</protein>
<gene>
    <name evidence="2" type="ORF">DCF82_18690</name>
</gene>
<dbReference type="GO" id="GO:0003677">
    <property type="term" value="F:DNA binding"/>
    <property type="evidence" value="ECO:0007669"/>
    <property type="project" value="InterPro"/>
</dbReference>
<name>A0A3B8WI16_MARNT</name>
<comment type="caution">
    <text evidence="2">The sequence shown here is derived from an EMBL/GenBank/DDBJ whole genome shotgun (WGS) entry which is preliminary data.</text>
</comment>